<dbReference type="GO" id="GO:0005789">
    <property type="term" value="C:endoplasmic reticulum membrane"/>
    <property type="evidence" value="ECO:0007669"/>
    <property type="project" value="UniProtKB-SubCell"/>
</dbReference>
<keyword evidence="15" id="KW-1185">Reference proteome</keyword>
<gene>
    <name evidence="13" type="ORF">A4X03_0g2177</name>
    <name evidence="12" type="ORF">JKIAZH3_G4199</name>
</gene>
<dbReference type="InterPro" id="IPR027417">
    <property type="entry name" value="P-loop_NTPase"/>
</dbReference>
<evidence type="ECO:0000256" key="5">
    <source>
        <dbReference type="ARBA" id="ARBA00022741"/>
    </source>
</evidence>
<keyword evidence="8" id="KW-0342">GTP-binding</keyword>
<keyword evidence="4" id="KW-0812">Transmembrane</keyword>
<keyword evidence="7" id="KW-1133">Transmembrane helix</keyword>
<evidence type="ECO:0000256" key="8">
    <source>
        <dbReference type="ARBA" id="ARBA00023134"/>
    </source>
</evidence>
<evidence type="ECO:0000256" key="1">
    <source>
        <dbReference type="ARBA" id="ARBA00004389"/>
    </source>
</evidence>
<dbReference type="Proteomes" id="UP000077671">
    <property type="component" value="Unassembled WGS sequence"/>
</dbReference>
<dbReference type="Pfam" id="PF09439">
    <property type="entry name" value="SRPRB"/>
    <property type="match status" value="1"/>
</dbReference>
<comment type="similarity">
    <text evidence="2">Belongs to the SRP receptor beta subunit family.</text>
</comment>
<comment type="caution">
    <text evidence="13">The sequence shown here is derived from an EMBL/GenBank/DDBJ whole genome shotgun (WGS) entry which is preliminary data.</text>
</comment>
<dbReference type="Proteomes" id="UP000836402">
    <property type="component" value="Unassembled WGS sequence"/>
</dbReference>
<dbReference type="Gene3D" id="3.40.50.300">
    <property type="entry name" value="P-loop containing nucleotide triphosphate hydrolases"/>
    <property type="match status" value="1"/>
</dbReference>
<keyword evidence="6" id="KW-0256">Endoplasmic reticulum</keyword>
<evidence type="ECO:0000256" key="4">
    <source>
        <dbReference type="ARBA" id="ARBA00022692"/>
    </source>
</evidence>
<evidence type="ECO:0000313" key="14">
    <source>
        <dbReference type="Proteomes" id="UP000077671"/>
    </source>
</evidence>
<reference evidence="12" key="3">
    <citation type="submission" date="2020-10" db="EMBL/GenBank/DDBJ databases">
        <authorList>
            <person name="Sedaghatjoo S."/>
        </authorList>
    </citation>
    <scope>NUCLEOTIDE SEQUENCE</scope>
    <source>
        <strain evidence="12">AZH3</strain>
    </source>
</reference>
<evidence type="ECO:0000256" key="11">
    <source>
        <dbReference type="SAM" id="MobiDB-lite"/>
    </source>
</evidence>
<dbReference type="SUPFAM" id="SSF52540">
    <property type="entry name" value="P-loop containing nucleoside triphosphate hydrolases"/>
    <property type="match status" value="1"/>
</dbReference>
<keyword evidence="9" id="KW-0472">Membrane</keyword>
<protein>
    <recommendedName>
        <fullName evidence="3">Signal recognition particle receptor subunit beta</fullName>
    </recommendedName>
</protein>
<evidence type="ECO:0000313" key="13">
    <source>
        <dbReference type="EMBL" id="KAE8262784.1"/>
    </source>
</evidence>
<accession>A0A177V6Y7</accession>
<comment type="subcellular location">
    <subcellularLocation>
        <location evidence="1">Endoplasmic reticulum membrane</location>
        <topology evidence="1">Single-pass membrane protein</topology>
    </subcellularLocation>
</comment>
<evidence type="ECO:0000313" key="12">
    <source>
        <dbReference type="EMBL" id="CAD6955023.1"/>
    </source>
</evidence>
<evidence type="ECO:0000256" key="3">
    <source>
        <dbReference type="ARBA" id="ARBA00020256"/>
    </source>
</evidence>
<organism evidence="13 14">
    <name type="scientific">Tilletia caries</name>
    <name type="common">wheat bunt fungus</name>
    <dbReference type="NCBI Taxonomy" id="13290"/>
    <lineage>
        <taxon>Eukaryota</taxon>
        <taxon>Fungi</taxon>
        <taxon>Dikarya</taxon>
        <taxon>Basidiomycota</taxon>
        <taxon>Ustilaginomycotina</taxon>
        <taxon>Exobasidiomycetes</taxon>
        <taxon>Tilletiales</taxon>
        <taxon>Tilletiaceae</taxon>
        <taxon>Tilletia</taxon>
    </lineage>
</organism>
<evidence type="ECO:0000256" key="10">
    <source>
        <dbReference type="ARBA" id="ARBA00023170"/>
    </source>
</evidence>
<keyword evidence="5" id="KW-0547">Nucleotide-binding</keyword>
<reference evidence="13" key="1">
    <citation type="submission" date="2016-04" db="EMBL/GenBank/DDBJ databases">
        <authorList>
            <person name="Nguyen H.D."/>
            <person name="Kesanakurti P."/>
            <person name="Cullis J."/>
            <person name="Levesque C.A."/>
            <person name="Hambleton S."/>
        </authorList>
    </citation>
    <scope>NUCLEOTIDE SEQUENCE</scope>
    <source>
        <strain evidence="13">DAOMC 238032</strain>
    </source>
</reference>
<keyword evidence="10" id="KW-0675">Receptor</keyword>
<sequence>MAFLAPAIRWPDALHTYLQDAGLLDPTSLQPSPILLFATALGFIVITTALTYTFRATPGAITAQPVSVASRANDSDEKTRSKKKQPLSTALLGPQGSGKTALYSTLLYGQTPHTQTSQQSSSVQLVLSDEGKGRKANVVLHDVPGHPRLRPLGKHVQIVMGADVLLFCVDTVGALGGGGGSGASSGAGAGAAGTETFGAAVDYLHSTLMALARQRLSSSNKNKPASPPAFAILLTRADLSPLLASTTSSAKDQETDEGALAARAKRHQAASAVLLSRARTALESELRKRRAADVDLASAASASVAGAQSKAKIGGMGEVARGEGESDGGVLKQVLGLFGLGGILGSSSKGGGGLVDEDDGRDAGGDEDGVLDYYLGAGVGGGGGGGSSSFSLEKLDPEVVLDGEVPILLSTVGRERGWEAGGASAAGSGAGFDGLGELKKWIVDLV</sequence>
<reference evidence="13" key="2">
    <citation type="journal article" date="2019" name="IMA Fungus">
        <title>Genome sequencing and comparison of five Tilletia species to identify candidate genes for the detection of regulated species infecting wheat.</title>
        <authorList>
            <person name="Nguyen H.D.T."/>
            <person name="Sultana T."/>
            <person name="Kesanakurti P."/>
            <person name="Hambleton S."/>
        </authorList>
    </citation>
    <scope>NUCLEOTIDE SEQUENCE</scope>
    <source>
        <strain evidence="13">DAOMC 238032</strain>
    </source>
</reference>
<proteinExistence type="inferred from homology"/>
<evidence type="ECO:0000256" key="2">
    <source>
        <dbReference type="ARBA" id="ARBA00005619"/>
    </source>
</evidence>
<feature type="region of interest" description="Disordered" evidence="11">
    <location>
        <begin position="67"/>
        <end position="96"/>
    </location>
</feature>
<dbReference type="EMBL" id="LWDD02000201">
    <property type="protein sequence ID" value="KAE8262784.1"/>
    <property type="molecule type" value="Genomic_DNA"/>
</dbReference>
<evidence type="ECO:0000256" key="6">
    <source>
        <dbReference type="ARBA" id="ARBA00022824"/>
    </source>
</evidence>
<dbReference type="AlphaFoldDB" id="A0A177V6Y7"/>
<dbReference type="InterPro" id="IPR019009">
    <property type="entry name" value="SRP_receptor_beta_su"/>
</dbReference>
<dbReference type="EMBL" id="CAJHJG010006136">
    <property type="protein sequence ID" value="CAD6955023.1"/>
    <property type="molecule type" value="Genomic_DNA"/>
</dbReference>
<evidence type="ECO:0000256" key="7">
    <source>
        <dbReference type="ARBA" id="ARBA00022989"/>
    </source>
</evidence>
<evidence type="ECO:0000256" key="9">
    <source>
        <dbReference type="ARBA" id="ARBA00023136"/>
    </source>
</evidence>
<name>A0A177V6Y7_9BASI</name>
<evidence type="ECO:0000313" key="15">
    <source>
        <dbReference type="Proteomes" id="UP000836402"/>
    </source>
</evidence>
<dbReference type="GO" id="GO:0005525">
    <property type="term" value="F:GTP binding"/>
    <property type="evidence" value="ECO:0007669"/>
    <property type="project" value="UniProtKB-KW"/>
</dbReference>